<evidence type="ECO:0000259" key="1">
    <source>
        <dbReference type="Pfam" id="PF04991"/>
    </source>
</evidence>
<feature type="domain" description="LicD/FKTN/FKRP nucleotidyltransferase" evidence="1">
    <location>
        <begin position="1"/>
        <end position="41"/>
    </location>
</feature>
<proteinExistence type="predicted"/>
<accession>A0A1I8FE76</accession>
<dbReference type="GO" id="GO:0009100">
    <property type="term" value="P:glycoprotein metabolic process"/>
    <property type="evidence" value="ECO:0007669"/>
    <property type="project" value="UniProtKB-ARBA"/>
</dbReference>
<evidence type="ECO:0000313" key="3">
    <source>
        <dbReference type="WBParaSite" id="maker-unitig_31383-snap-gene-0.3-mRNA-1"/>
    </source>
</evidence>
<sequence>MLYGGTLLGSYRHHGVIPWDDDLDMLMREADKRRLIEALKGPCTIPQVERYPNVTIGVNRLQGTRFLTYPFVYRVPDFCYSRGGVLGDAGIFLTADRCTLPCAS</sequence>
<reference evidence="3" key="1">
    <citation type="submission" date="2016-11" db="UniProtKB">
        <authorList>
            <consortium name="WormBaseParasite"/>
        </authorList>
    </citation>
    <scope>IDENTIFICATION</scope>
</reference>
<keyword evidence="2" id="KW-1185">Reference proteome</keyword>
<dbReference type="AlphaFoldDB" id="A0A1I8FE76"/>
<dbReference type="WBParaSite" id="maker-unitig_31383-snap-gene-0.3-mRNA-1">
    <property type="protein sequence ID" value="maker-unitig_31383-snap-gene-0.3-mRNA-1"/>
    <property type="gene ID" value="maker-unitig_31383-snap-gene-0.3"/>
</dbReference>
<evidence type="ECO:0000313" key="2">
    <source>
        <dbReference type="Proteomes" id="UP000095280"/>
    </source>
</evidence>
<dbReference type="Proteomes" id="UP000095280">
    <property type="component" value="Unplaced"/>
</dbReference>
<dbReference type="InterPro" id="IPR007074">
    <property type="entry name" value="LicD/FKTN/FKRP_NTP_transf"/>
</dbReference>
<organism evidence="2 3">
    <name type="scientific">Macrostomum lignano</name>
    <dbReference type="NCBI Taxonomy" id="282301"/>
    <lineage>
        <taxon>Eukaryota</taxon>
        <taxon>Metazoa</taxon>
        <taxon>Spiralia</taxon>
        <taxon>Lophotrochozoa</taxon>
        <taxon>Platyhelminthes</taxon>
        <taxon>Rhabditophora</taxon>
        <taxon>Macrostomorpha</taxon>
        <taxon>Macrostomida</taxon>
        <taxon>Macrostomidae</taxon>
        <taxon>Macrostomum</taxon>
    </lineage>
</organism>
<name>A0A1I8FE76_9PLAT</name>
<protein>
    <submittedName>
        <fullName evidence="3">LicD family protein</fullName>
    </submittedName>
</protein>
<dbReference type="Pfam" id="PF04991">
    <property type="entry name" value="LicD"/>
    <property type="match status" value="1"/>
</dbReference>